<evidence type="ECO:0000256" key="8">
    <source>
        <dbReference type="HAMAP-Rule" id="MF_00125"/>
    </source>
</evidence>
<gene>
    <name evidence="8 11" type="primary">hisZ</name>
    <name evidence="11" type="ORF">FYJ52_09535</name>
</gene>
<feature type="domain" description="Class II Histidinyl-tRNA synthetase (HisRS)-like catalytic core" evidence="10">
    <location>
        <begin position="10"/>
        <end position="315"/>
    </location>
</feature>
<proteinExistence type="inferred from homology"/>
<dbReference type="InterPro" id="IPR004516">
    <property type="entry name" value="HisRS/HisZ"/>
</dbReference>
<comment type="subcellular location">
    <subcellularLocation>
        <location evidence="1 8">Cytoplasm</location>
    </subcellularLocation>
</comment>
<dbReference type="NCBIfam" id="TIGR00443">
    <property type="entry name" value="hisZ_biosyn_reg"/>
    <property type="match status" value="1"/>
</dbReference>
<dbReference type="GO" id="GO:0000105">
    <property type="term" value="P:L-histidine biosynthetic process"/>
    <property type="evidence" value="ECO:0007669"/>
    <property type="project" value="UniProtKB-UniRule"/>
</dbReference>
<protein>
    <recommendedName>
        <fullName evidence="5 8">ATP phosphoribosyltransferase regulatory subunit</fullName>
    </recommendedName>
</protein>
<dbReference type="SUPFAM" id="SSF55681">
    <property type="entry name" value="Class II aaRS and biotin synthetases"/>
    <property type="match status" value="1"/>
</dbReference>
<feature type="binding site" evidence="9">
    <location>
        <position position="126"/>
    </location>
    <ligand>
        <name>L-histidine</name>
        <dbReference type="ChEBI" id="CHEBI:57595"/>
    </ligand>
</feature>
<dbReference type="HAMAP" id="MF_00125">
    <property type="entry name" value="HisZ"/>
    <property type="match status" value="1"/>
</dbReference>
<feature type="binding site" evidence="9">
    <location>
        <begin position="272"/>
        <end position="273"/>
    </location>
    <ligand>
        <name>L-histidine</name>
        <dbReference type="ChEBI" id="CHEBI:57595"/>
    </ligand>
</feature>
<comment type="caution">
    <text evidence="11">The sequence shown here is derived from an EMBL/GenBank/DDBJ whole genome shotgun (WGS) entry which is preliminary data.</text>
</comment>
<dbReference type="RefSeq" id="WP_154576999.1">
    <property type="nucleotide sequence ID" value="NZ_VUMO01000018.1"/>
</dbReference>
<dbReference type="PIRSF" id="PIRSF001549">
    <property type="entry name" value="His-tRNA_synth"/>
    <property type="match status" value="1"/>
</dbReference>
<dbReference type="PANTHER" id="PTHR43707:SF1">
    <property type="entry name" value="HISTIDINE--TRNA LIGASE, MITOCHONDRIAL-RELATED"/>
    <property type="match status" value="1"/>
</dbReference>
<keyword evidence="11" id="KW-0808">Transferase</keyword>
<comment type="function">
    <text evidence="7 8">Required for the first step of histidine biosynthesis. May allow the feedback regulation of ATP phosphoribosyltransferase activity by histidine.</text>
</comment>
<dbReference type="InterPro" id="IPR041715">
    <property type="entry name" value="HisRS-like_core"/>
</dbReference>
<accession>A0A7X2TAJ0</accession>
<dbReference type="InterPro" id="IPR004517">
    <property type="entry name" value="HisZ"/>
</dbReference>
<dbReference type="GO" id="GO:0005737">
    <property type="term" value="C:cytoplasm"/>
    <property type="evidence" value="ECO:0007669"/>
    <property type="project" value="UniProtKB-SubCell"/>
</dbReference>
<evidence type="ECO:0000256" key="5">
    <source>
        <dbReference type="ARBA" id="ARBA00020397"/>
    </source>
</evidence>
<dbReference type="GO" id="GO:0016757">
    <property type="term" value="F:glycosyltransferase activity"/>
    <property type="evidence" value="ECO:0007669"/>
    <property type="project" value="UniProtKB-KW"/>
</dbReference>
<feature type="binding site" evidence="9">
    <location>
        <begin position="78"/>
        <end position="80"/>
    </location>
    <ligand>
        <name>L-histidine</name>
        <dbReference type="ChEBI" id="CHEBI:57595"/>
    </ligand>
</feature>
<keyword evidence="12" id="KW-1185">Reference proteome</keyword>
<keyword evidence="6 8" id="KW-0963">Cytoplasm</keyword>
<feature type="binding site" evidence="9">
    <location>
        <position position="108"/>
    </location>
    <ligand>
        <name>L-histidine</name>
        <dbReference type="ChEBI" id="CHEBI:57595"/>
    </ligand>
</feature>
<sequence>MLTTYTIEGFENIQYQGFQALSQIEHNLTKLYTGYGYHQVAIPTFETYDSFIKNDAISANELFKFISRKGRVLALKPDATLSVARMAAINHHDPNEIIKLFYQTNIYRNFSGPGDVRKEITQMGVEFFGDNSPECDGEIIALAIQSLKANGVSDVQIDLGHVGFINYLLDELTISKADRAKLFELIENKNIGDIQEFLSSRHYDPKISDIILELPMLYGEPTDVFARMTKLCINQKMQDVVKNLSALFEHLRSVGLDQYVTFDLGFTSSMNYYTDLIFKVYAGNWGAPIIDGGRYNKLSQQFGIDRPACGFAVNLLSLMDYLEEHDLIHTQSPAHIVLLYRESEKQRVFELAGRLREQGIMTEVFVINSLPTAMIERLQVQRLYQDADYYVFEKDGALKWEGSALSPVTEIASVPLTSESE</sequence>
<dbReference type="AlphaFoldDB" id="A0A7X2TAJ0"/>
<keyword evidence="11" id="KW-0328">Glycosyltransferase</keyword>
<dbReference type="GO" id="GO:0004821">
    <property type="term" value="F:histidine-tRNA ligase activity"/>
    <property type="evidence" value="ECO:0007669"/>
    <property type="project" value="TreeGrafter"/>
</dbReference>
<evidence type="ECO:0000256" key="2">
    <source>
        <dbReference type="ARBA" id="ARBA00004667"/>
    </source>
</evidence>
<dbReference type="InterPro" id="IPR045864">
    <property type="entry name" value="aa-tRNA-synth_II/BPL/LPL"/>
</dbReference>
<name>A0A7X2TAJ0_9FIRM</name>
<comment type="miscellaneous">
    <text evidence="8">This function is generally fulfilled by the C-terminal part of HisG, which is missing in some bacteria such as this one.</text>
</comment>
<evidence type="ECO:0000256" key="9">
    <source>
        <dbReference type="PIRSR" id="PIRSR001549-1"/>
    </source>
</evidence>
<evidence type="ECO:0000256" key="3">
    <source>
        <dbReference type="ARBA" id="ARBA00005539"/>
    </source>
</evidence>
<dbReference type="CDD" id="cd00773">
    <property type="entry name" value="HisRS-like_core"/>
    <property type="match status" value="1"/>
</dbReference>
<evidence type="ECO:0000256" key="1">
    <source>
        <dbReference type="ARBA" id="ARBA00004496"/>
    </source>
</evidence>
<dbReference type="UniPathway" id="UPA00031">
    <property type="reaction ID" value="UER00006"/>
</dbReference>
<dbReference type="PANTHER" id="PTHR43707">
    <property type="entry name" value="HISTIDYL-TRNA SYNTHETASE"/>
    <property type="match status" value="1"/>
</dbReference>
<evidence type="ECO:0000313" key="11">
    <source>
        <dbReference type="EMBL" id="MSS20634.1"/>
    </source>
</evidence>
<evidence type="ECO:0000259" key="10">
    <source>
        <dbReference type="Pfam" id="PF13393"/>
    </source>
</evidence>
<dbReference type="Pfam" id="PF13393">
    <property type="entry name" value="tRNA-synt_His"/>
    <property type="match status" value="1"/>
</dbReference>
<evidence type="ECO:0000256" key="7">
    <source>
        <dbReference type="ARBA" id="ARBA00025246"/>
    </source>
</evidence>
<reference evidence="11 12" key="1">
    <citation type="submission" date="2019-08" db="EMBL/GenBank/DDBJ databases">
        <title>In-depth cultivation of the pig gut microbiome towards novel bacterial diversity and tailored functional studies.</title>
        <authorList>
            <person name="Wylensek D."/>
            <person name="Hitch T.C.A."/>
            <person name="Clavel T."/>
        </authorList>
    </citation>
    <scope>NUCLEOTIDE SEQUENCE [LARGE SCALE GENOMIC DNA]</scope>
    <source>
        <strain evidence="11 12">RF-744-FAT-4</strain>
    </source>
</reference>
<feature type="binding site" evidence="9">
    <location>
        <position position="122"/>
    </location>
    <ligand>
        <name>L-histidine</name>
        <dbReference type="ChEBI" id="CHEBI:57595"/>
    </ligand>
</feature>
<dbReference type="GO" id="GO:0140096">
    <property type="term" value="F:catalytic activity, acting on a protein"/>
    <property type="evidence" value="ECO:0007669"/>
    <property type="project" value="UniProtKB-ARBA"/>
</dbReference>
<keyword evidence="8" id="KW-0368">Histidine biosynthesis</keyword>
<comment type="pathway">
    <text evidence="2 8">Amino-acid biosynthesis; L-histidine biosynthesis; L-histidine from 5-phospho-alpha-D-ribose 1-diphosphate: step 1/9.</text>
</comment>
<dbReference type="EMBL" id="VUMO01000018">
    <property type="protein sequence ID" value="MSS20634.1"/>
    <property type="molecule type" value="Genomic_DNA"/>
</dbReference>
<evidence type="ECO:0000313" key="12">
    <source>
        <dbReference type="Proteomes" id="UP000461754"/>
    </source>
</evidence>
<evidence type="ECO:0000256" key="6">
    <source>
        <dbReference type="ARBA" id="ARBA00022490"/>
    </source>
</evidence>
<keyword evidence="8" id="KW-0028">Amino-acid biosynthesis</keyword>
<comment type="similarity">
    <text evidence="3 8">Belongs to the class-II aminoacyl-tRNA synthetase family. HisZ subfamily.</text>
</comment>
<organism evidence="11 12">
    <name type="scientific">Pseudoramibacter porci</name>
    <dbReference type="NCBI Taxonomy" id="2606631"/>
    <lineage>
        <taxon>Bacteria</taxon>
        <taxon>Bacillati</taxon>
        <taxon>Bacillota</taxon>
        <taxon>Clostridia</taxon>
        <taxon>Eubacteriales</taxon>
        <taxon>Eubacteriaceae</taxon>
        <taxon>Pseudoramibacter</taxon>
    </lineage>
</organism>
<dbReference type="GO" id="GO:0006427">
    <property type="term" value="P:histidyl-tRNA aminoacylation"/>
    <property type="evidence" value="ECO:0007669"/>
    <property type="project" value="TreeGrafter"/>
</dbReference>
<dbReference type="Gene3D" id="3.30.930.10">
    <property type="entry name" value="Bira Bifunctional Protein, Domain 2"/>
    <property type="match status" value="1"/>
</dbReference>
<evidence type="ECO:0000256" key="4">
    <source>
        <dbReference type="ARBA" id="ARBA00011496"/>
    </source>
</evidence>
<dbReference type="Proteomes" id="UP000461754">
    <property type="component" value="Unassembled WGS sequence"/>
</dbReference>
<comment type="subunit">
    <text evidence="4 8">Heteromultimer composed of HisG and HisZ subunits.</text>
</comment>